<feature type="compositionally biased region" description="Polar residues" evidence="1">
    <location>
        <begin position="245"/>
        <end position="278"/>
    </location>
</feature>
<feature type="compositionally biased region" description="Low complexity" evidence="1">
    <location>
        <begin position="279"/>
        <end position="341"/>
    </location>
</feature>
<feature type="compositionally biased region" description="Low complexity" evidence="1">
    <location>
        <begin position="544"/>
        <end position="571"/>
    </location>
</feature>
<evidence type="ECO:0000313" key="2">
    <source>
        <dbReference type="EMBL" id="CAK9237260.1"/>
    </source>
</evidence>
<dbReference type="InterPro" id="IPR005019">
    <property type="entry name" value="Adenine_glyco"/>
</dbReference>
<keyword evidence="3" id="KW-1185">Reference proteome</keyword>
<feature type="compositionally biased region" description="Polar residues" evidence="1">
    <location>
        <begin position="654"/>
        <end position="664"/>
    </location>
</feature>
<organism evidence="2 3">
    <name type="scientific">Sphagnum troendelagicum</name>
    <dbReference type="NCBI Taxonomy" id="128251"/>
    <lineage>
        <taxon>Eukaryota</taxon>
        <taxon>Viridiplantae</taxon>
        <taxon>Streptophyta</taxon>
        <taxon>Embryophyta</taxon>
        <taxon>Bryophyta</taxon>
        <taxon>Sphagnophytina</taxon>
        <taxon>Sphagnopsida</taxon>
        <taxon>Sphagnales</taxon>
        <taxon>Sphagnaceae</taxon>
        <taxon>Sphagnum</taxon>
    </lineage>
</organism>
<protein>
    <recommendedName>
        <fullName evidence="4">DNA-3-methyladenine glycosylase I</fullName>
    </recommendedName>
</protein>
<feature type="region of interest" description="Disordered" evidence="1">
    <location>
        <begin position="402"/>
        <end position="457"/>
    </location>
</feature>
<reference evidence="2" key="1">
    <citation type="submission" date="2024-02" db="EMBL/GenBank/DDBJ databases">
        <authorList>
            <consortium name="ELIXIR-Norway"/>
            <consortium name="Elixir Norway"/>
        </authorList>
    </citation>
    <scope>NUCLEOTIDE SEQUENCE</scope>
</reference>
<dbReference type="Pfam" id="PF03352">
    <property type="entry name" value="Adenine_glyco"/>
    <property type="match status" value="1"/>
</dbReference>
<dbReference type="PANTHER" id="PTHR31116:SF29">
    <property type="entry name" value="DNA GLYCOSYLASE SUPERFAMILY PROTEIN"/>
    <property type="match status" value="1"/>
</dbReference>
<dbReference type="Gene3D" id="1.10.340.30">
    <property type="entry name" value="Hypothetical protein, domain 2"/>
    <property type="match status" value="1"/>
</dbReference>
<accession>A0ABP0V4W0</accession>
<sequence>MCTEREKVRESTTTLVAPASTRMEVAMKMDVCSVATVLEKIAENSRPLGGWCRSPSRIPAKSSATTMKSSSTTTTPELLKPQQAVGKRVPSTGPRERPVNTPTTAQEKLPAAEGKQQLGSRLRRNPSSSSPSLASEHLQPSDSEAAGKAFLLSIDSPQAGRASPSPAAALLAAAKPVSSQTVSSSVPSQFAKFSSLMNQLATSSSSSQSASTALATSKINLGSDNRSPAAAPSPAAGLPKPPPQSLSSNSRTRLSQIPQASSPDSSDAQVLRSSSFTKASAAAISSLTSSGAARPSSPSRTVPSVSRSTAQRSVASSSSRPSTPTRTVVAAPSSSAALAKSQTSTPIRASAAAGSLTTMSIISSRSGGAPRSLNCGRAAAGVKSSSSSSSAETVAIRRHSASVSAAAIPQSASPSPRSFLKSSGSSSSSLTCVTVTRSCPPSPSRMAKHSAAASYSSSSSATPRLAVGVAPYHPASPSRPVPTKSSERAQSACSLTTVNVAATQPGAAAPSPGAKFTVSSCSSFPSSNRVVNGLASPLRAVVRSPSPSSISTSLSVRSSATATKNTTPTATHLPRSKRSLTKATTIIPLPTTTPGKVTTSSSSTTTYHHSNITGHQSSSNLVSLKAVPSASSTQRHSRSLPSESAKSIIASGGDYNSDTPSSSGNLVAARKSVQEFQAQQLQLAGFKHSSGSLKTNSRVVPEGNLPVSPLSIYGKKRCGWITSQSDAAMVAYHDEEWGIPIYDDKLLFELMVLESAQADMSWSSVLALRNDFRVAFMGFDPAVVAKFDEKKIATLIANPRIRIPEAKIRGAIDNAKRVLQIVDECSSLRNFLWGFVNYKPVVSHYKLQNQVPVRTPKSEAVSNELLRRGFRYVGPTTIYALMQAAGLVNDHLVTCFRHQEWAALQKSPTSAYNEVPEVERWSQADDNLWDLSSNFGCKTPPAFEPECQFNNSRLSSIPCEPVWAELPMIEEAFEDEI</sequence>
<evidence type="ECO:0008006" key="4">
    <source>
        <dbReference type="Google" id="ProtNLM"/>
    </source>
</evidence>
<feature type="compositionally biased region" description="Polar residues" evidence="1">
    <location>
        <begin position="430"/>
        <end position="439"/>
    </location>
</feature>
<dbReference type="SUPFAM" id="SSF48150">
    <property type="entry name" value="DNA-glycosylase"/>
    <property type="match status" value="1"/>
</dbReference>
<feature type="compositionally biased region" description="Polar residues" evidence="1">
    <location>
        <begin position="607"/>
        <end position="622"/>
    </location>
</feature>
<feature type="compositionally biased region" description="Low complexity" evidence="1">
    <location>
        <begin position="162"/>
        <end position="217"/>
    </location>
</feature>
<dbReference type="InterPro" id="IPR011257">
    <property type="entry name" value="DNA_glycosylase"/>
</dbReference>
<feature type="compositionally biased region" description="Low complexity" evidence="1">
    <location>
        <begin position="60"/>
        <end position="75"/>
    </location>
</feature>
<evidence type="ECO:0000313" key="3">
    <source>
        <dbReference type="Proteomes" id="UP001497512"/>
    </source>
</evidence>
<feature type="compositionally biased region" description="Low complexity" evidence="1">
    <location>
        <begin position="125"/>
        <end position="135"/>
    </location>
</feature>
<evidence type="ECO:0000256" key="1">
    <source>
        <dbReference type="SAM" id="MobiDB-lite"/>
    </source>
</evidence>
<feature type="region of interest" description="Disordered" evidence="1">
    <location>
        <begin position="544"/>
        <end position="664"/>
    </location>
</feature>
<feature type="compositionally biased region" description="Low complexity" evidence="1">
    <location>
        <begin position="584"/>
        <end position="606"/>
    </location>
</feature>
<feature type="compositionally biased region" description="Polar residues" evidence="1">
    <location>
        <begin position="629"/>
        <end position="645"/>
    </location>
</feature>
<gene>
    <name evidence="2" type="ORF">CSSPTR1EN2_LOCUS23614</name>
</gene>
<dbReference type="Proteomes" id="UP001497512">
    <property type="component" value="Chromosome 9"/>
</dbReference>
<dbReference type="PANTHER" id="PTHR31116">
    <property type="entry name" value="OS04G0501200 PROTEIN"/>
    <property type="match status" value="1"/>
</dbReference>
<dbReference type="EMBL" id="OZ019901">
    <property type="protein sequence ID" value="CAK9237260.1"/>
    <property type="molecule type" value="Genomic_DNA"/>
</dbReference>
<feature type="region of interest" description="Disordered" evidence="1">
    <location>
        <begin position="50"/>
        <end position="144"/>
    </location>
</feature>
<feature type="region of interest" description="Disordered" evidence="1">
    <location>
        <begin position="156"/>
        <end position="354"/>
    </location>
</feature>
<feature type="compositionally biased region" description="Low complexity" evidence="1">
    <location>
        <begin position="402"/>
        <end position="429"/>
    </location>
</feature>
<feature type="compositionally biased region" description="Low complexity" evidence="1">
    <location>
        <begin position="228"/>
        <end position="238"/>
    </location>
</feature>
<proteinExistence type="predicted"/>
<name>A0ABP0V4W0_9BRYO</name>